<evidence type="ECO:0000256" key="4">
    <source>
        <dbReference type="PROSITE-ProRule" id="PRU00723"/>
    </source>
</evidence>
<keyword evidence="1 4" id="KW-0479">Metal-binding</keyword>
<feature type="domain" description="C3H1-type" evidence="5">
    <location>
        <begin position="52"/>
        <end position="74"/>
    </location>
</feature>
<evidence type="ECO:0000313" key="7">
    <source>
        <dbReference type="Proteomes" id="UP000267096"/>
    </source>
</evidence>
<dbReference type="WBParaSite" id="ASIM_0000566001-mRNA-1">
    <property type="protein sequence ID" value="ASIM_0000566001-mRNA-1"/>
    <property type="gene ID" value="ASIM_0000566001"/>
</dbReference>
<evidence type="ECO:0000259" key="5">
    <source>
        <dbReference type="PROSITE" id="PS50103"/>
    </source>
</evidence>
<evidence type="ECO:0000313" key="8">
    <source>
        <dbReference type="WBParaSite" id="ASIM_0000566001-mRNA-1"/>
    </source>
</evidence>
<dbReference type="Proteomes" id="UP000267096">
    <property type="component" value="Unassembled WGS sequence"/>
</dbReference>
<dbReference type="InterPro" id="IPR000571">
    <property type="entry name" value="Znf_CCCH"/>
</dbReference>
<reference evidence="6 7" key="2">
    <citation type="submission" date="2018-11" db="EMBL/GenBank/DDBJ databases">
        <authorList>
            <consortium name="Pathogen Informatics"/>
        </authorList>
    </citation>
    <scope>NUCLEOTIDE SEQUENCE [LARGE SCALE GENOMIC DNA]</scope>
</reference>
<protein>
    <submittedName>
        <fullName evidence="8">C3H1-type domain-containing protein</fullName>
    </submittedName>
</protein>
<proteinExistence type="predicted"/>
<keyword evidence="3 4" id="KW-0862">Zinc</keyword>
<keyword evidence="2 4" id="KW-0863">Zinc-finger</keyword>
<dbReference type="AlphaFoldDB" id="A0A0M3JDH3"/>
<sequence>MQDALSSTRVGTNRTFVARLNSPPPPLLHHQPQPGIHQPRQWYDQDPQYGGVCKYYLRGMCTWGRDCKYAHTREVRGFIVCLLFDYLVDFCF</sequence>
<gene>
    <name evidence="6" type="ORF">ASIM_LOCUS5454</name>
</gene>
<dbReference type="PROSITE" id="PS50103">
    <property type="entry name" value="ZF_C3H1"/>
    <property type="match status" value="1"/>
</dbReference>
<dbReference type="GO" id="GO:0008270">
    <property type="term" value="F:zinc ion binding"/>
    <property type="evidence" value="ECO:0007669"/>
    <property type="project" value="UniProtKB-KW"/>
</dbReference>
<reference evidence="8" key="1">
    <citation type="submission" date="2017-02" db="UniProtKB">
        <authorList>
            <consortium name="WormBaseParasite"/>
        </authorList>
    </citation>
    <scope>IDENTIFICATION</scope>
</reference>
<dbReference type="InterPro" id="IPR036855">
    <property type="entry name" value="Znf_CCCH_sf"/>
</dbReference>
<evidence type="ECO:0000256" key="2">
    <source>
        <dbReference type="ARBA" id="ARBA00022771"/>
    </source>
</evidence>
<evidence type="ECO:0000256" key="3">
    <source>
        <dbReference type="ARBA" id="ARBA00022833"/>
    </source>
</evidence>
<dbReference type="EMBL" id="UYRR01010678">
    <property type="protein sequence ID" value="VDK25564.1"/>
    <property type="molecule type" value="Genomic_DNA"/>
</dbReference>
<organism evidence="8">
    <name type="scientific">Anisakis simplex</name>
    <name type="common">Herring worm</name>
    <dbReference type="NCBI Taxonomy" id="6269"/>
    <lineage>
        <taxon>Eukaryota</taxon>
        <taxon>Metazoa</taxon>
        <taxon>Ecdysozoa</taxon>
        <taxon>Nematoda</taxon>
        <taxon>Chromadorea</taxon>
        <taxon>Rhabditida</taxon>
        <taxon>Spirurina</taxon>
        <taxon>Ascaridomorpha</taxon>
        <taxon>Ascaridoidea</taxon>
        <taxon>Anisakidae</taxon>
        <taxon>Anisakis</taxon>
        <taxon>Anisakis simplex complex</taxon>
    </lineage>
</organism>
<name>A0A0M3JDH3_ANISI</name>
<keyword evidence="7" id="KW-1185">Reference proteome</keyword>
<accession>A0A0M3JDH3</accession>
<dbReference type="OrthoDB" id="5877946at2759"/>
<dbReference type="SUPFAM" id="SSF90229">
    <property type="entry name" value="CCCH zinc finger"/>
    <property type="match status" value="1"/>
</dbReference>
<evidence type="ECO:0000313" key="6">
    <source>
        <dbReference type="EMBL" id="VDK25564.1"/>
    </source>
</evidence>
<dbReference type="Gene3D" id="4.10.1000.10">
    <property type="entry name" value="Zinc finger, CCCH-type"/>
    <property type="match status" value="1"/>
</dbReference>
<feature type="zinc finger region" description="C3H1-type" evidence="4">
    <location>
        <begin position="52"/>
        <end position="74"/>
    </location>
</feature>
<evidence type="ECO:0000256" key="1">
    <source>
        <dbReference type="ARBA" id="ARBA00022723"/>
    </source>
</evidence>